<dbReference type="FunFam" id="3.50.7.10:FF:000007">
    <property type="entry name" value="1-phosphatidylinositol 3-phosphate 5-kinase isoform X1"/>
    <property type="match status" value="1"/>
</dbReference>
<feature type="domain" description="PIPK" evidence="15">
    <location>
        <begin position="2192"/>
        <end position="2505"/>
    </location>
</feature>
<feature type="region of interest" description="Disordered" evidence="13">
    <location>
        <begin position="232"/>
        <end position="403"/>
    </location>
</feature>
<feature type="region of interest" description="Disordered" evidence="13">
    <location>
        <begin position="117"/>
        <end position="204"/>
    </location>
</feature>
<dbReference type="Pfam" id="PF01363">
    <property type="entry name" value="FYVE"/>
    <property type="match status" value="1"/>
</dbReference>
<accession>A0AAD9ZI44</accession>
<feature type="compositionally biased region" description="Polar residues" evidence="13">
    <location>
        <begin position="810"/>
        <end position="831"/>
    </location>
</feature>
<dbReference type="PANTHER" id="PTHR45748">
    <property type="entry name" value="1-PHOSPHATIDYLINOSITOL 3-PHOSPHATE 5-KINASE-RELATED"/>
    <property type="match status" value="1"/>
</dbReference>
<feature type="compositionally biased region" description="Polar residues" evidence="13">
    <location>
        <begin position="1182"/>
        <end position="1198"/>
    </location>
</feature>
<feature type="compositionally biased region" description="Polar residues" evidence="13">
    <location>
        <begin position="301"/>
        <end position="314"/>
    </location>
</feature>
<dbReference type="CDD" id="cd17300">
    <property type="entry name" value="PIPKc_PIKfyve"/>
    <property type="match status" value="1"/>
</dbReference>
<reference evidence="16" key="1">
    <citation type="submission" date="2022-11" db="EMBL/GenBank/DDBJ databases">
        <title>Chromosomal genome sequence assembly and mating type (MAT) locus characterization of the leprose asexual lichenized fungus Lepraria neglecta (Nyl.) Erichsen.</title>
        <authorList>
            <person name="Allen J.L."/>
            <person name="Pfeffer B."/>
        </authorList>
    </citation>
    <scope>NUCLEOTIDE SEQUENCE</scope>
    <source>
        <strain evidence="16">Allen 5258</strain>
    </source>
</reference>
<feature type="region of interest" description="Disordered" evidence="13">
    <location>
        <begin position="2018"/>
        <end position="2099"/>
    </location>
</feature>
<evidence type="ECO:0000256" key="6">
    <source>
        <dbReference type="ARBA" id="ARBA00022771"/>
    </source>
</evidence>
<dbReference type="FunFam" id="3.30.800.10:FF:000005">
    <property type="entry name" value="1-phosphatidylinositol-3-phosphate 5-kinase (Fab1)"/>
    <property type="match status" value="1"/>
</dbReference>
<dbReference type="GO" id="GO:0046854">
    <property type="term" value="P:phosphatidylinositol phosphate biosynthetic process"/>
    <property type="evidence" value="ECO:0007669"/>
    <property type="project" value="TreeGrafter"/>
</dbReference>
<evidence type="ECO:0000256" key="11">
    <source>
        <dbReference type="PROSITE-ProRule" id="PRU00091"/>
    </source>
</evidence>
<feature type="region of interest" description="Disordered" evidence="13">
    <location>
        <begin position="787"/>
        <end position="868"/>
    </location>
</feature>
<feature type="compositionally biased region" description="Low complexity" evidence="13">
    <location>
        <begin position="139"/>
        <end position="151"/>
    </location>
</feature>
<keyword evidence="9 12" id="KW-0067">ATP-binding</keyword>
<feature type="region of interest" description="Disordered" evidence="13">
    <location>
        <begin position="57"/>
        <end position="85"/>
    </location>
</feature>
<evidence type="ECO:0000256" key="8">
    <source>
        <dbReference type="ARBA" id="ARBA00022833"/>
    </source>
</evidence>
<dbReference type="InterPro" id="IPR027409">
    <property type="entry name" value="GroEL-like_apical_dom_sf"/>
</dbReference>
<dbReference type="SMART" id="SM00064">
    <property type="entry name" value="FYVE"/>
    <property type="match status" value="1"/>
</dbReference>
<feature type="compositionally biased region" description="Low complexity" evidence="13">
    <location>
        <begin position="183"/>
        <end position="200"/>
    </location>
</feature>
<dbReference type="InterPro" id="IPR002423">
    <property type="entry name" value="Cpn60/GroEL/TCP-1"/>
</dbReference>
<evidence type="ECO:0000256" key="7">
    <source>
        <dbReference type="ARBA" id="ARBA00022777"/>
    </source>
</evidence>
<dbReference type="PROSITE" id="PS51455">
    <property type="entry name" value="PIPK"/>
    <property type="match status" value="1"/>
</dbReference>
<dbReference type="Gene3D" id="3.50.7.10">
    <property type="entry name" value="GroEL"/>
    <property type="match status" value="1"/>
</dbReference>
<feature type="compositionally biased region" description="Polar residues" evidence="13">
    <location>
        <begin position="2041"/>
        <end position="2059"/>
    </location>
</feature>
<evidence type="ECO:0000259" key="15">
    <source>
        <dbReference type="PROSITE" id="PS51455"/>
    </source>
</evidence>
<dbReference type="Proteomes" id="UP001276659">
    <property type="component" value="Unassembled WGS sequence"/>
</dbReference>
<feature type="region of interest" description="Disordered" evidence="13">
    <location>
        <begin position="1208"/>
        <end position="1233"/>
    </location>
</feature>
<sequence>MSSKSIRDGDSPSASSSLIPQLRHSRRGSLVSIHTTGQLDKETLSQALDQIHSAASQTETLTTFNEYTTPPSSSSGPDSKGIASELHGGLSGLYSRFRASVGNVKDIVNVGSEVSVAEATSSTNAKASIKSPAPSTRNASQSARVASSSASTLQDSPTPRSGRQSPLSTSNLETLRGDPSRQSKPSKVSLGSTSSKSVPGNLALNFPPTTLTQAAQPSTIRPALAEVNISAVKQDSLSPEPPEDSTGVSPSEIRQPDSSARAQKLQTGPDAKNEADIVGVVDSDAGLPSKPVHSMSDYQAGASTSDRTKTSAASLHQPFGNGNKPKLASRQSEDSVQPFPGLQVDDDEVTYAGTEASSDADDGEMATPPRIITSYGNGQDNVFTASGRKGESGTPHSFPRKGGYQHLALPLRKSMAPPLVTRSHSPNPSLSRASSSETNTDSLANSLSRPLPTADSIDSPNPAQLKISNSRPTDPSTVHRDLRTMNVFSQVKNKVLNKEYWMKDENAKDCFYCGDPFTTFRRKHHCRTCGQIFDAKCTSLISGQHFGQSGTLRVCKPCEGIINGEDDSSEFSDDGTLSVRGIRPRHGSTGASDVLGSPFAALSPISAKGSHRSPKHPDLSVPTMSIPATRKAGSESSRKPTVLEIDAQRTLARPSSSRSLKSSFANKAYHTGHRRLNSRNLLQRGFKPVNEDDAPFHQNSVDDKARSRQLPAFHDDNIIDPDLAPYLSDEGSSGDEQVSIMAALNGDGLSRSFDNERHGFGGLASFKKARSRMGDKSISGITFASRDADNHSLNSSSATNVPRSSKRRNLSVTGNTHLRPSPRNYRSSPATPNFGLDLHESISSSTLAQAASSASPAGGTRMIRSSSMRGAAAPAVELNHASLRHVRKLLHQLLQDSKVSNVASWEKALMPILLRATDDVNPDVQNGDDIDIRHYVKLKKIPGGRPGDTSYVSGLVFTKNLALKSMPRNIAHPNILILTFPLEYARHQQHFMSLEPVVRQEREFLQNMVNRIAALRPQLLLVERGISGLALEFLEQADIATAYNVKASVLEAVSRCCQTRIISSIDKLAIKPAQAGKCASFYLKTFVNGGRKKTYMFLSGCAKELGCTLVLRGAEDATLAKMKRITEFMIYVVYNLKLETCLMRDEFAAIPANTDIGSLSSGKDILPKAFRANHFDHLHATEGSSSTNPESPAADATQNTADASNLMPTQQREGSETQKPKISLPDEDSVPEDIPMPTFYGDMVEEHKTKILSASPFVKFMQPYLLMRAREQERRLAYLKRLRDQDVIEEQNLDEKAKPEKFDLIKPEMVHERVHTASRKVREVLHAVHDAEYDKALHNYETQSKQWETYISGNNNLFDPHAHQNIAVLYSVVCTVTTVPCSGPDLLALGFYNEHETDADFEADCTLGQYVEDLCLGANTVCTANGCERKMLEHHRQYVHGEAQLSVFVERYPCRLRGLQDTILMWSTCRICKKETQVLPMSENTWKYSFGKYLELSFWSSELHARADVCPHDLHRNHLRYFGFKDLVLRVHYDPISLLEIIVPRARITWKVDNDLRFKNELFTKIEERLNKFMLSVKSRIKSINTESVVPEKTESCKQEVEKLSKRASEEHHALIQKLREKYMNSKYYEIIPLNRAIRAVQEKVAEWDNAFTDFDQNFFPSEKDIRRLATLQLKKIFLDRDESVSSLTSTDEGTVTTIPEEALFDEKTSVDSIPALTPQTRRMSPEKAHDMLAAVVEKHVSTNGQPGQHQSAPGTAVPVLEAEARTSPNSEANDVRHLDLAVSSERLQSSQTPSFDDPQPAKADGDASESTEFPIAQRVAHADADANESTAERSKRIHEMAPEPSKVVETTQVSGIPRPIDANQRNTRSNISPTLSRTQSQPAHLRNNLSTGSNHSSSATLQSSSSSSQSPNLSATPVPPAMGVTKPVDRKLSDRLGLNALKQTSMAAHSMIPRSIANRRKDSKVSNLAKHFEQLSREFEKERIRERRQRAAKSRQARAYPMAASKPIVQVYRSVHEAVEEREPSDEDLLSSDRSRTDPEGQSNTINQMAESTESQTPGEGFHAEETTAENTETDDKTLDSHAGSDNEGEENHSDEEHSMLDEIQIPGTADEHHALSPDEAQLDIKLDLPRHEKSSLMKMLTNFWAERSASGWQPLEYPLNATDHIFADSDIIVREDEPSSLIAFALGSKGYQERLRSISQTLDLSAGEGEDSRPESIASNPEQAGVEQVLLRATGTHVKYQFAEGSAKMLCKVFYAEQFDAVRRKCGVSERIVESLSRCMKWDSKGGKTKSVFLKTLDDRFVLKSLSQIETQAFLRFAPAYFRIMSESLFHELPSVIAKMLGFYQIIIKNPVTGVEFNWFLLVMENLFYDRSPTRIFDLKGSMRNRRIQSTGEQNEVLLDENMVEFIYESPLFAREHSKKLLRASVWNDTLFLSRQNVMDYSLMIAIDENRKELVVGIIDCIRTYTWDKKLESWIKDRGKTRPTVTSPKEYKSRFREAMGRYVLQAPNCWHQFKAQQLGTRPLNGDEPGDDKEVQVVGL</sequence>
<feature type="compositionally biased region" description="Low complexity" evidence="13">
    <location>
        <begin position="423"/>
        <end position="436"/>
    </location>
</feature>
<dbReference type="EC" id="2.7.1.150" evidence="2"/>
<organism evidence="16 17">
    <name type="scientific">Lepraria neglecta</name>
    <dbReference type="NCBI Taxonomy" id="209136"/>
    <lineage>
        <taxon>Eukaryota</taxon>
        <taxon>Fungi</taxon>
        <taxon>Dikarya</taxon>
        <taxon>Ascomycota</taxon>
        <taxon>Pezizomycotina</taxon>
        <taxon>Lecanoromycetes</taxon>
        <taxon>OSLEUM clade</taxon>
        <taxon>Lecanoromycetidae</taxon>
        <taxon>Lecanorales</taxon>
        <taxon>Lecanorineae</taxon>
        <taxon>Stereocaulaceae</taxon>
        <taxon>Lepraria</taxon>
    </lineage>
</organism>
<keyword evidence="4" id="KW-0479">Metal-binding</keyword>
<comment type="caution">
    <text evidence="16">The sequence shown here is derived from an EMBL/GenBank/DDBJ whole genome shotgun (WGS) entry which is preliminary data.</text>
</comment>
<feature type="region of interest" description="Disordered" evidence="13">
    <location>
        <begin position="417"/>
        <end position="481"/>
    </location>
</feature>
<feature type="compositionally biased region" description="Polar residues" evidence="13">
    <location>
        <begin position="152"/>
        <end position="173"/>
    </location>
</feature>
<protein>
    <recommendedName>
        <fullName evidence="2">1-phosphatidylinositol-3-phosphate 5-kinase</fullName>
        <ecNumber evidence="2">2.7.1.150</ecNumber>
    </recommendedName>
    <alternativeName>
        <fullName evidence="10">Type III PIP kinase</fullName>
    </alternativeName>
</protein>
<evidence type="ECO:0000256" key="3">
    <source>
        <dbReference type="ARBA" id="ARBA00022679"/>
    </source>
</evidence>
<dbReference type="InterPro" id="IPR013083">
    <property type="entry name" value="Znf_RING/FYVE/PHD"/>
</dbReference>
<feature type="compositionally biased region" description="Low complexity" evidence="13">
    <location>
        <begin position="841"/>
        <end position="857"/>
    </location>
</feature>
<evidence type="ECO:0000256" key="2">
    <source>
        <dbReference type="ARBA" id="ARBA00012009"/>
    </source>
</evidence>
<evidence type="ECO:0000256" key="13">
    <source>
        <dbReference type="SAM" id="MobiDB-lite"/>
    </source>
</evidence>
<dbReference type="Gene3D" id="3.30.810.10">
    <property type="entry name" value="2-Layer Sandwich"/>
    <property type="match status" value="1"/>
</dbReference>
<dbReference type="InterPro" id="IPR011011">
    <property type="entry name" value="Znf_FYVE_PHD"/>
</dbReference>
<dbReference type="Gene3D" id="3.30.40.10">
    <property type="entry name" value="Zinc/RING finger domain, C3HC4 (zinc finger)"/>
    <property type="match status" value="1"/>
</dbReference>
<dbReference type="FunFam" id="3.30.40.10:FF:000283">
    <property type="entry name" value="1-phosphatidylinositol-3-phosphate 5-kinase (Fab1)"/>
    <property type="match status" value="1"/>
</dbReference>
<evidence type="ECO:0000256" key="10">
    <source>
        <dbReference type="ARBA" id="ARBA00075294"/>
    </source>
</evidence>
<dbReference type="Pfam" id="PF00118">
    <property type="entry name" value="Cpn60_TCP1"/>
    <property type="match status" value="1"/>
</dbReference>
<evidence type="ECO:0000259" key="14">
    <source>
        <dbReference type="PROSITE" id="PS50178"/>
    </source>
</evidence>
<feature type="compositionally biased region" description="Basic and acidic residues" evidence="13">
    <location>
        <begin position="1"/>
        <end position="10"/>
    </location>
</feature>
<evidence type="ECO:0000313" key="17">
    <source>
        <dbReference type="Proteomes" id="UP001276659"/>
    </source>
</evidence>
<feature type="region of interest" description="Disordered" evidence="13">
    <location>
        <begin position="2205"/>
        <end position="2225"/>
    </location>
</feature>
<feature type="region of interest" description="Disordered" evidence="13">
    <location>
        <begin position="1179"/>
        <end position="1198"/>
    </location>
</feature>
<feature type="region of interest" description="Disordered" evidence="13">
    <location>
        <begin position="605"/>
        <end position="640"/>
    </location>
</feature>
<dbReference type="SUPFAM" id="SSF56104">
    <property type="entry name" value="SAICAR synthase-like"/>
    <property type="match status" value="1"/>
</dbReference>
<keyword evidence="7 12" id="KW-0418">Kinase</keyword>
<dbReference type="Pfam" id="PF01504">
    <property type="entry name" value="PIP5K"/>
    <property type="match status" value="1"/>
</dbReference>
<dbReference type="GO" id="GO:0000285">
    <property type="term" value="F:1-phosphatidylinositol-3-phosphate 5-kinase activity"/>
    <property type="evidence" value="ECO:0007669"/>
    <property type="project" value="UniProtKB-EC"/>
</dbReference>
<dbReference type="InterPro" id="IPR027484">
    <property type="entry name" value="PInositol-4-P-5-kinase_N"/>
</dbReference>
<feature type="compositionally biased region" description="Polar residues" evidence="13">
    <location>
        <begin position="256"/>
        <end position="266"/>
    </location>
</feature>
<dbReference type="InterPro" id="IPR017455">
    <property type="entry name" value="Znf_FYVE-rel"/>
</dbReference>
<evidence type="ECO:0000256" key="4">
    <source>
        <dbReference type="ARBA" id="ARBA00022723"/>
    </source>
</evidence>
<feature type="compositionally biased region" description="Low complexity" evidence="13">
    <location>
        <begin position="58"/>
        <end position="79"/>
    </location>
</feature>
<feature type="compositionally biased region" description="Polar residues" evidence="13">
    <location>
        <begin position="1864"/>
        <end position="1893"/>
    </location>
</feature>
<feature type="region of interest" description="Disordered" evidence="13">
    <location>
        <begin position="1"/>
        <end position="34"/>
    </location>
</feature>
<dbReference type="SUPFAM" id="SSF57903">
    <property type="entry name" value="FYVE/PHD zinc finger"/>
    <property type="match status" value="1"/>
</dbReference>
<dbReference type="GO" id="GO:0005524">
    <property type="term" value="F:ATP binding"/>
    <property type="evidence" value="ECO:0007669"/>
    <property type="project" value="UniProtKB-UniRule"/>
</dbReference>
<comment type="catalytic activity">
    <reaction evidence="1">
        <text>a 1,2-diacyl-sn-glycero-3-phospho-(1D-myo-inositol-3-phosphate) + ATP = a 1,2-diacyl-sn-glycero-3-phospho-(1D-myo-inositol-3,5-bisphosphate) + ADP + H(+)</text>
        <dbReference type="Rhea" id="RHEA:13609"/>
        <dbReference type="ChEBI" id="CHEBI:15378"/>
        <dbReference type="ChEBI" id="CHEBI:30616"/>
        <dbReference type="ChEBI" id="CHEBI:57923"/>
        <dbReference type="ChEBI" id="CHEBI:58088"/>
        <dbReference type="ChEBI" id="CHEBI:456216"/>
        <dbReference type="EC" id="2.7.1.150"/>
    </reaction>
</comment>
<proteinExistence type="predicted"/>
<dbReference type="PROSITE" id="PS50178">
    <property type="entry name" value="ZF_FYVE"/>
    <property type="match status" value="1"/>
</dbReference>
<dbReference type="GO" id="GO:0000329">
    <property type="term" value="C:fungal-type vacuole membrane"/>
    <property type="evidence" value="ECO:0007669"/>
    <property type="project" value="TreeGrafter"/>
</dbReference>
<evidence type="ECO:0000313" key="16">
    <source>
        <dbReference type="EMBL" id="KAK3178088.1"/>
    </source>
</evidence>
<feature type="compositionally biased region" description="Polar residues" evidence="13">
    <location>
        <begin position="791"/>
        <end position="803"/>
    </location>
</feature>
<evidence type="ECO:0000256" key="9">
    <source>
        <dbReference type="ARBA" id="ARBA00022840"/>
    </source>
</evidence>
<dbReference type="InterPro" id="IPR027483">
    <property type="entry name" value="PInositol-4-P-4/5-kinase_C_sf"/>
</dbReference>
<dbReference type="InterPro" id="IPR002498">
    <property type="entry name" value="PInositol-4-P-4/5-kinase_core"/>
</dbReference>
<dbReference type="GO" id="GO:0008270">
    <property type="term" value="F:zinc ion binding"/>
    <property type="evidence" value="ECO:0007669"/>
    <property type="project" value="UniProtKB-KW"/>
</dbReference>
<feature type="compositionally biased region" description="Basic and acidic residues" evidence="13">
    <location>
        <begin position="2075"/>
        <end position="2099"/>
    </location>
</feature>
<dbReference type="GO" id="GO:0010008">
    <property type="term" value="C:endosome membrane"/>
    <property type="evidence" value="ECO:0007669"/>
    <property type="project" value="TreeGrafter"/>
</dbReference>
<feature type="region of interest" description="Disordered" evidence="13">
    <location>
        <begin position="1786"/>
        <end position="1927"/>
    </location>
</feature>
<feature type="domain" description="FYVE-type" evidence="14">
    <location>
        <begin position="504"/>
        <end position="563"/>
    </location>
</feature>
<name>A0AAD9ZI44_9LECA</name>
<dbReference type="SUPFAM" id="SSF52029">
    <property type="entry name" value="GroEL apical domain-like"/>
    <property type="match status" value="1"/>
</dbReference>
<feature type="compositionally biased region" description="Polar residues" evidence="13">
    <location>
        <begin position="1786"/>
        <end position="1795"/>
    </location>
</feature>
<evidence type="ECO:0000256" key="12">
    <source>
        <dbReference type="PROSITE-ProRule" id="PRU00781"/>
    </source>
</evidence>
<dbReference type="InterPro" id="IPR000306">
    <property type="entry name" value="Znf_FYVE"/>
</dbReference>
<keyword evidence="5 12" id="KW-0547">Nucleotide-binding</keyword>
<keyword evidence="8" id="KW-0862">Zinc</keyword>
<feature type="compositionally biased region" description="Basic and acidic residues" evidence="13">
    <location>
        <begin position="1821"/>
        <end position="1842"/>
    </location>
</feature>
<feature type="region of interest" description="Disordered" evidence="13">
    <location>
        <begin position="2522"/>
        <end position="2541"/>
    </location>
</feature>
<feature type="compositionally biased region" description="Low complexity" evidence="13">
    <location>
        <begin position="1894"/>
        <end position="1917"/>
    </location>
</feature>
<dbReference type="PANTHER" id="PTHR45748:SF7">
    <property type="entry name" value="1-PHOSPHATIDYLINOSITOL 3-PHOSPHATE 5-KINASE-RELATED"/>
    <property type="match status" value="1"/>
</dbReference>
<feature type="compositionally biased region" description="Polar residues" evidence="13">
    <location>
        <begin position="437"/>
        <end position="448"/>
    </location>
</feature>
<dbReference type="SMART" id="SM00330">
    <property type="entry name" value="PIPKc"/>
    <property type="match status" value="1"/>
</dbReference>
<dbReference type="EMBL" id="JASNWA010000003">
    <property type="protein sequence ID" value="KAK3178088.1"/>
    <property type="molecule type" value="Genomic_DNA"/>
</dbReference>
<keyword evidence="3 12" id="KW-0808">Transferase</keyword>
<dbReference type="InterPro" id="IPR044769">
    <property type="entry name" value="PIKfyve_PIPKc"/>
</dbReference>
<feature type="compositionally biased region" description="Polar residues" evidence="13">
    <location>
        <begin position="456"/>
        <end position="476"/>
    </location>
</feature>
<feature type="region of interest" description="Disordered" evidence="13">
    <location>
        <begin position="652"/>
        <end position="679"/>
    </location>
</feature>
<keyword evidence="17" id="KW-1185">Reference proteome</keyword>
<gene>
    <name evidence="16" type="ORF">OEA41_000220</name>
</gene>
<dbReference type="FunFam" id="3.30.810.10:FF:000001">
    <property type="entry name" value="1-phosphatidylinositol 3-phosphate 5-kinase FAB1"/>
    <property type="match status" value="1"/>
</dbReference>
<feature type="compositionally biased region" description="Polar residues" evidence="13">
    <location>
        <begin position="374"/>
        <end position="384"/>
    </location>
</feature>
<evidence type="ECO:0000256" key="1">
    <source>
        <dbReference type="ARBA" id="ARBA00000768"/>
    </source>
</evidence>
<dbReference type="Gene3D" id="3.30.800.10">
    <property type="entry name" value="Phosphatidylinositol Phosphate Kinase II Beta"/>
    <property type="match status" value="1"/>
</dbReference>
<keyword evidence="6 11" id="KW-0863">Zinc-finger</keyword>
<dbReference type="SUPFAM" id="SSF54849">
    <property type="entry name" value="GroEL-intermediate domain like"/>
    <property type="match status" value="1"/>
</dbReference>
<dbReference type="InterPro" id="IPR027410">
    <property type="entry name" value="TCP-1-like_intermed_sf"/>
</dbReference>
<evidence type="ECO:0000256" key="5">
    <source>
        <dbReference type="ARBA" id="ARBA00022741"/>
    </source>
</evidence>
<dbReference type="CDD" id="cd03334">
    <property type="entry name" value="Fab1_TCP"/>
    <property type="match status" value="1"/>
</dbReference>